<evidence type="ECO:0000313" key="3">
    <source>
        <dbReference type="Proteomes" id="UP001175228"/>
    </source>
</evidence>
<organism evidence="2 3">
    <name type="scientific">Armillaria luteobubalina</name>
    <dbReference type="NCBI Taxonomy" id="153913"/>
    <lineage>
        <taxon>Eukaryota</taxon>
        <taxon>Fungi</taxon>
        <taxon>Dikarya</taxon>
        <taxon>Basidiomycota</taxon>
        <taxon>Agaricomycotina</taxon>
        <taxon>Agaricomycetes</taxon>
        <taxon>Agaricomycetidae</taxon>
        <taxon>Agaricales</taxon>
        <taxon>Marasmiineae</taxon>
        <taxon>Physalacriaceae</taxon>
        <taxon>Armillaria</taxon>
    </lineage>
</organism>
<dbReference type="EMBL" id="JAUEPU010000198">
    <property type="protein sequence ID" value="KAK0473807.1"/>
    <property type="molecule type" value="Genomic_DNA"/>
</dbReference>
<reference evidence="2" key="1">
    <citation type="submission" date="2023-06" db="EMBL/GenBank/DDBJ databases">
        <authorList>
            <consortium name="Lawrence Berkeley National Laboratory"/>
            <person name="Ahrendt S."/>
            <person name="Sahu N."/>
            <person name="Indic B."/>
            <person name="Wong-Bajracharya J."/>
            <person name="Merenyi Z."/>
            <person name="Ke H.-M."/>
            <person name="Monk M."/>
            <person name="Kocsube S."/>
            <person name="Drula E."/>
            <person name="Lipzen A."/>
            <person name="Balint B."/>
            <person name="Henrissat B."/>
            <person name="Andreopoulos B."/>
            <person name="Martin F.M."/>
            <person name="Harder C.B."/>
            <person name="Rigling D."/>
            <person name="Ford K.L."/>
            <person name="Foster G.D."/>
            <person name="Pangilinan J."/>
            <person name="Papanicolaou A."/>
            <person name="Barry K."/>
            <person name="LaButti K."/>
            <person name="Viragh M."/>
            <person name="Koriabine M."/>
            <person name="Yan M."/>
            <person name="Riley R."/>
            <person name="Champramary S."/>
            <person name="Plett K.L."/>
            <person name="Tsai I.J."/>
            <person name="Slot J."/>
            <person name="Sipos G."/>
            <person name="Plett J."/>
            <person name="Nagy L.G."/>
            <person name="Grigoriev I.V."/>
        </authorList>
    </citation>
    <scope>NUCLEOTIDE SEQUENCE</scope>
    <source>
        <strain evidence="2">HWK02</strain>
    </source>
</reference>
<sequence>MDTQTLQLQETWARPFLPTYRSVLCHGKQSLDAYLHGLFVTYHDRFRCLLGVPENPEDLNSVRAWKHSALTALAHLMLRVHTNHSAPISQSLPPVLPKAQSDTPVHCPQDVQQSIVTPRLNNIPERNTRTAASPLDPSSNSSATDDLVGEAPTAPCSSFSAQVTDKQTSKPQCTWKVSVKSSVLSKRSRSSSLDSSEEELPPLKRFHPSVGWAGAENTITSTSEAECTRKVSVKSSVLSEQSQSSSLDSSEEELPLRTGITLLPRK</sequence>
<feature type="compositionally biased region" description="Low complexity" evidence="1">
    <location>
        <begin position="233"/>
        <end position="248"/>
    </location>
</feature>
<evidence type="ECO:0000313" key="2">
    <source>
        <dbReference type="EMBL" id="KAK0473807.1"/>
    </source>
</evidence>
<dbReference type="AlphaFoldDB" id="A0AA39NXP6"/>
<feature type="region of interest" description="Disordered" evidence="1">
    <location>
        <begin position="96"/>
        <end position="151"/>
    </location>
</feature>
<proteinExistence type="predicted"/>
<name>A0AA39NXP6_9AGAR</name>
<evidence type="ECO:0000256" key="1">
    <source>
        <dbReference type="SAM" id="MobiDB-lite"/>
    </source>
</evidence>
<feature type="region of interest" description="Disordered" evidence="1">
    <location>
        <begin position="186"/>
        <end position="205"/>
    </location>
</feature>
<gene>
    <name evidence="2" type="ORF">EDD18DRAFT_1368573</name>
</gene>
<feature type="region of interest" description="Disordered" evidence="1">
    <location>
        <begin position="232"/>
        <end position="266"/>
    </location>
</feature>
<accession>A0AA39NXP6</accession>
<keyword evidence="3" id="KW-1185">Reference proteome</keyword>
<protein>
    <submittedName>
        <fullName evidence="2">Uncharacterized protein</fullName>
    </submittedName>
</protein>
<feature type="compositionally biased region" description="Polar residues" evidence="1">
    <location>
        <begin position="110"/>
        <end position="120"/>
    </location>
</feature>
<dbReference type="Proteomes" id="UP001175228">
    <property type="component" value="Unassembled WGS sequence"/>
</dbReference>
<comment type="caution">
    <text evidence="2">The sequence shown here is derived from an EMBL/GenBank/DDBJ whole genome shotgun (WGS) entry which is preliminary data.</text>
</comment>